<dbReference type="AlphaFoldDB" id="A0A250FD51"/>
<dbReference type="Proteomes" id="UP000217276">
    <property type="component" value="Chromosome"/>
</dbReference>
<dbReference type="KEGG" id="clk:CGC53_06205"/>
<accession>A0A250FD51</accession>
<dbReference type="EMBL" id="CP022384">
    <property type="protein sequence ID" value="ATA81968.1"/>
    <property type="molecule type" value="Genomic_DNA"/>
</dbReference>
<dbReference type="RefSeq" id="WP_095914031.1">
    <property type="nucleotide sequence ID" value="NZ_CAUUPF010000002.1"/>
</dbReference>
<sequence>MKEKINCFMSRFSSKLNKYKVNIHTFDNNLNDPFGILTRIDFEYKNIEGYVSFYSKGVINIEIFDYNTGSIIFNTLLMPEDDSTEAFNQFDKLI</sequence>
<proteinExistence type="predicted"/>
<name>A0A250FD51_9FLAO</name>
<evidence type="ECO:0000313" key="2">
    <source>
        <dbReference type="Proteomes" id="UP000217276"/>
    </source>
</evidence>
<gene>
    <name evidence="1" type="ORF">CGC53_06205</name>
</gene>
<protein>
    <submittedName>
        <fullName evidence="1">Uncharacterized protein</fullName>
    </submittedName>
</protein>
<keyword evidence="2" id="KW-1185">Reference proteome</keyword>
<evidence type="ECO:0000313" key="1">
    <source>
        <dbReference type="EMBL" id="ATA81968.1"/>
    </source>
</evidence>
<reference evidence="2" key="1">
    <citation type="submission" date="2017-06" db="EMBL/GenBank/DDBJ databases">
        <title>Capnocytophaga spp. assemblies.</title>
        <authorList>
            <person name="Gulvik C.A."/>
        </authorList>
    </citation>
    <scope>NUCLEOTIDE SEQUENCE [LARGE SCALE GENOMIC DNA]</scope>
    <source>
        <strain evidence="2">H6253</strain>
    </source>
</reference>
<organism evidence="1 2">
    <name type="scientific">Capnocytophaga leadbetteri</name>
    <dbReference type="NCBI Taxonomy" id="327575"/>
    <lineage>
        <taxon>Bacteria</taxon>
        <taxon>Pseudomonadati</taxon>
        <taxon>Bacteroidota</taxon>
        <taxon>Flavobacteriia</taxon>
        <taxon>Flavobacteriales</taxon>
        <taxon>Flavobacteriaceae</taxon>
        <taxon>Capnocytophaga</taxon>
    </lineage>
</organism>